<sequence>MRLEKEYSRGSGTGGRTRTHAHGLTESEKWAAIVPRRAVAAADSIPRSVRGPTKKRLRKSDLMASLEGPAAGAEADL</sequence>
<reference evidence="3" key="2">
    <citation type="submission" date="2020-05" db="UniProtKB">
        <authorList>
            <consortium name="EnsemblMetazoa"/>
        </authorList>
    </citation>
    <scope>IDENTIFICATION</scope>
    <source>
        <strain evidence="3">wikel</strain>
    </source>
</reference>
<evidence type="ECO:0000313" key="4">
    <source>
        <dbReference type="Proteomes" id="UP000001555"/>
    </source>
</evidence>
<dbReference type="InParanoid" id="B7PMG9"/>
<dbReference type="EMBL" id="ABJB011099056">
    <property type="status" value="NOT_ANNOTATED_CDS"/>
    <property type="molecule type" value="Genomic_DNA"/>
</dbReference>
<feature type="region of interest" description="Disordered" evidence="1">
    <location>
        <begin position="1"/>
        <end position="28"/>
    </location>
</feature>
<dbReference type="PaxDb" id="6945-B7PMG9"/>
<name>B7PMG9_IXOSC</name>
<keyword evidence="4" id="KW-1185">Reference proteome</keyword>
<organism>
    <name type="scientific">Ixodes scapularis</name>
    <name type="common">Black-legged tick</name>
    <name type="synonym">Deer tick</name>
    <dbReference type="NCBI Taxonomy" id="6945"/>
    <lineage>
        <taxon>Eukaryota</taxon>
        <taxon>Metazoa</taxon>
        <taxon>Ecdysozoa</taxon>
        <taxon>Arthropoda</taxon>
        <taxon>Chelicerata</taxon>
        <taxon>Arachnida</taxon>
        <taxon>Acari</taxon>
        <taxon>Parasitiformes</taxon>
        <taxon>Ixodida</taxon>
        <taxon>Ixodoidea</taxon>
        <taxon>Ixodidae</taxon>
        <taxon>Ixodinae</taxon>
        <taxon>Ixodes</taxon>
    </lineage>
</organism>
<dbReference type="Proteomes" id="UP000001555">
    <property type="component" value="Unassembled WGS sequence"/>
</dbReference>
<protein>
    <submittedName>
        <fullName evidence="2 3">Uncharacterized protein</fullName>
    </submittedName>
</protein>
<evidence type="ECO:0000313" key="3">
    <source>
        <dbReference type="EnsemblMetazoa" id="ISCW006855-PA"/>
    </source>
</evidence>
<dbReference type="EMBL" id="DS747156">
    <property type="protein sequence ID" value="EEC07791.1"/>
    <property type="molecule type" value="Genomic_DNA"/>
</dbReference>
<dbReference type="HOGENOM" id="CLU_2640863_0_0_1"/>
<dbReference type="AlphaFoldDB" id="B7PMG9"/>
<dbReference type="EMBL" id="ABJB010345526">
    <property type="status" value="NOT_ANNOTATED_CDS"/>
    <property type="molecule type" value="Genomic_DNA"/>
</dbReference>
<proteinExistence type="predicted"/>
<evidence type="ECO:0000256" key="1">
    <source>
        <dbReference type="SAM" id="MobiDB-lite"/>
    </source>
</evidence>
<dbReference type="VEuPathDB" id="VectorBase:ISCI006855"/>
<feature type="region of interest" description="Disordered" evidence="1">
    <location>
        <begin position="50"/>
        <end position="77"/>
    </location>
</feature>
<dbReference type="VEuPathDB" id="VectorBase:ISCW006855"/>
<gene>
    <name evidence="2" type="ORF">IscW_ISCW006855</name>
</gene>
<dbReference type="EnsemblMetazoa" id="ISCW006855-RA">
    <property type="protein sequence ID" value="ISCW006855-PA"/>
    <property type="gene ID" value="ISCW006855"/>
</dbReference>
<evidence type="ECO:0000313" key="2">
    <source>
        <dbReference type="EMBL" id="EEC07791.1"/>
    </source>
</evidence>
<reference evidence="2 4" key="1">
    <citation type="submission" date="2008-03" db="EMBL/GenBank/DDBJ databases">
        <title>Annotation of Ixodes scapularis.</title>
        <authorList>
            <consortium name="Ixodes scapularis Genome Project Consortium"/>
            <person name="Caler E."/>
            <person name="Hannick L.I."/>
            <person name="Bidwell S."/>
            <person name="Joardar V."/>
            <person name="Thiagarajan M."/>
            <person name="Amedeo P."/>
            <person name="Galinsky K.J."/>
            <person name="Schobel S."/>
            <person name="Inman J."/>
            <person name="Hostetler J."/>
            <person name="Miller J."/>
            <person name="Hammond M."/>
            <person name="Megy K."/>
            <person name="Lawson D."/>
            <person name="Kodira C."/>
            <person name="Sutton G."/>
            <person name="Meyer J."/>
            <person name="Hill C.A."/>
            <person name="Birren B."/>
            <person name="Nene V."/>
            <person name="Collins F."/>
            <person name="Alarcon-Chaidez F."/>
            <person name="Wikel S."/>
            <person name="Strausberg R."/>
        </authorList>
    </citation>
    <scope>NUCLEOTIDE SEQUENCE [LARGE SCALE GENOMIC DNA]</scope>
    <source>
        <strain evidence="4">Wikel</strain>
        <strain evidence="2">Wikel colony</strain>
    </source>
</reference>
<accession>B7PMG9</accession>